<accession>A0A438GZI4</accession>
<evidence type="ECO:0000313" key="2">
    <source>
        <dbReference type="Proteomes" id="UP000288805"/>
    </source>
</evidence>
<name>A0A438GZI4_VITVI</name>
<proteinExistence type="predicted"/>
<comment type="caution">
    <text evidence="1">The sequence shown here is derived from an EMBL/GenBank/DDBJ whole genome shotgun (WGS) entry which is preliminary data.</text>
</comment>
<dbReference type="Proteomes" id="UP000288805">
    <property type="component" value="Unassembled WGS sequence"/>
</dbReference>
<dbReference type="EMBL" id="QGNW01000311">
    <property type="protein sequence ID" value="RVW77583.1"/>
    <property type="molecule type" value="Genomic_DNA"/>
</dbReference>
<sequence length="204" mass="22626">MHAPGCEWKRWHVRGSRSSTSQWMGLERLAQEVGSNAMGPQAKAGLLFRPCLNAGPSTSGLASNWADELSFPLEGEALKGVVFGPLRPSGSGWAVGSGLASSYKEKAIPSQAHHIDNSEKKKLGRRQQPDLHHSMAVRVLEEEAARWSITTILGARRGGHSGKKWVMKIKCRKARWERRWLLGLGRGQQCRFLGKEFGVDYRPD</sequence>
<gene>
    <name evidence="1" type="ORF">CK203_050297</name>
</gene>
<evidence type="ECO:0000313" key="1">
    <source>
        <dbReference type="EMBL" id="RVW77583.1"/>
    </source>
</evidence>
<dbReference type="AlphaFoldDB" id="A0A438GZI4"/>
<reference evidence="1 2" key="1">
    <citation type="journal article" date="2018" name="PLoS Genet.">
        <title>Population sequencing reveals clonal diversity and ancestral inbreeding in the grapevine cultivar Chardonnay.</title>
        <authorList>
            <person name="Roach M.J."/>
            <person name="Johnson D.L."/>
            <person name="Bohlmann J."/>
            <person name="van Vuuren H.J."/>
            <person name="Jones S.J."/>
            <person name="Pretorius I.S."/>
            <person name="Schmidt S.A."/>
            <person name="Borneman A.R."/>
        </authorList>
    </citation>
    <scope>NUCLEOTIDE SEQUENCE [LARGE SCALE GENOMIC DNA]</scope>
    <source>
        <strain evidence="2">cv. Chardonnay</strain>
        <tissue evidence="1">Leaf</tissue>
    </source>
</reference>
<organism evidence="1 2">
    <name type="scientific">Vitis vinifera</name>
    <name type="common">Grape</name>
    <dbReference type="NCBI Taxonomy" id="29760"/>
    <lineage>
        <taxon>Eukaryota</taxon>
        <taxon>Viridiplantae</taxon>
        <taxon>Streptophyta</taxon>
        <taxon>Embryophyta</taxon>
        <taxon>Tracheophyta</taxon>
        <taxon>Spermatophyta</taxon>
        <taxon>Magnoliopsida</taxon>
        <taxon>eudicotyledons</taxon>
        <taxon>Gunneridae</taxon>
        <taxon>Pentapetalae</taxon>
        <taxon>rosids</taxon>
        <taxon>Vitales</taxon>
        <taxon>Vitaceae</taxon>
        <taxon>Viteae</taxon>
        <taxon>Vitis</taxon>
    </lineage>
</organism>
<protein>
    <submittedName>
        <fullName evidence="1">Uncharacterized protein</fullName>
    </submittedName>
</protein>